<dbReference type="STRING" id="1246637.MTBBW1_1860029"/>
<dbReference type="EMBL" id="FWEV01000097">
    <property type="protein sequence ID" value="SLM29539.1"/>
    <property type="molecule type" value="Genomic_DNA"/>
</dbReference>
<sequence>MADIVIVQPNGPDQVVGLHRHQNSLINVPLDDGNGPGIEP</sequence>
<gene>
    <name evidence="1" type="ORF">MTBBW1_1860029</name>
</gene>
<reference evidence="1 2" key="1">
    <citation type="submission" date="2017-03" db="EMBL/GenBank/DDBJ databases">
        <authorList>
            <person name="Afonso C.L."/>
            <person name="Miller P.J."/>
            <person name="Scott M.A."/>
            <person name="Spackman E."/>
            <person name="Goraichik I."/>
            <person name="Dimitrov K.M."/>
            <person name="Suarez D.L."/>
            <person name="Swayne D.E."/>
        </authorList>
    </citation>
    <scope>NUCLEOTIDE SEQUENCE [LARGE SCALE GENOMIC DNA]</scope>
    <source>
        <strain evidence="1">PRJEB14757</strain>
    </source>
</reference>
<proteinExistence type="predicted"/>
<evidence type="ECO:0000313" key="1">
    <source>
        <dbReference type="EMBL" id="SLM29539.1"/>
    </source>
</evidence>
<organism evidence="1 2">
    <name type="scientific">Desulfamplus magnetovallimortis</name>
    <dbReference type="NCBI Taxonomy" id="1246637"/>
    <lineage>
        <taxon>Bacteria</taxon>
        <taxon>Pseudomonadati</taxon>
        <taxon>Thermodesulfobacteriota</taxon>
        <taxon>Desulfobacteria</taxon>
        <taxon>Desulfobacterales</taxon>
        <taxon>Desulfobacteraceae</taxon>
        <taxon>Desulfamplus</taxon>
    </lineage>
</organism>
<name>A0A1W1HAS9_9BACT</name>
<keyword evidence="2" id="KW-1185">Reference proteome</keyword>
<dbReference type="AlphaFoldDB" id="A0A1W1HAS9"/>
<evidence type="ECO:0000313" key="2">
    <source>
        <dbReference type="Proteomes" id="UP000191931"/>
    </source>
</evidence>
<dbReference type="Proteomes" id="UP000191931">
    <property type="component" value="Unassembled WGS sequence"/>
</dbReference>
<protein>
    <submittedName>
        <fullName evidence="1">Uncharacterized protein</fullName>
    </submittedName>
</protein>
<accession>A0A1W1HAS9</accession>